<evidence type="ECO:0000313" key="1">
    <source>
        <dbReference type="EMBL" id="EKC44952.1"/>
    </source>
</evidence>
<name>K1R7L9_9ZZZZ</name>
<dbReference type="InterPro" id="IPR025945">
    <property type="entry name" value="DHHW"/>
</dbReference>
<organism evidence="1">
    <name type="scientific">human gut metagenome</name>
    <dbReference type="NCBI Taxonomy" id="408170"/>
    <lineage>
        <taxon>unclassified sequences</taxon>
        <taxon>metagenomes</taxon>
        <taxon>organismal metagenomes</taxon>
    </lineage>
</organism>
<comment type="caution">
    <text evidence="1">The sequence shown here is derived from an EMBL/GenBank/DDBJ whole genome shotgun (WGS) entry which is preliminary data.</text>
</comment>
<dbReference type="AlphaFoldDB" id="K1R7L9"/>
<gene>
    <name evidence="1" type="ORF">OBE_17200</name>
</gene>
<dbReference type="EMBL" id="AJWZ01011500">
    <property type="protein sequence ID" value="EKC44952.1"/>
    <property type="molecule type" value="Genomic_DNA"/>
</dbReference>
<sequence>MENMLEKSLTFAEYIKINDLLELSDYYKTDTHWKQENILKIAEKIANQMNANISKDYETIRITDFKGVYSGQFPISSENDEIKVLTNDTLKRCKVYNYETKEYSGIYNLNKINSLDKYDVYLSGATPMLTIENPDYNGTKELIVFRDSYGSSLIPLLVTGYSKVTVVDTRYISPKLLNQYIEFKDQDVLFMYSTLIINNSTTLK</sequence>
<protein>
    <submittedName>
        <fullName evidence="1">Uncharacterized protein</fullName>
    </submittedName>
</protein>
<accession>K1R7L9</accession>
<proteinExistence type="predicted"/>
<dbReference type="Pfam" id="PF14286">
    <property type="entry name" value="DHHW"/>
    <property type="match status" value="1"/>
</dbReference>
<reference evidence="1" key="1">
    <citation type="journal article" date="2013" name="Environ. Microbiol.">
        <title>Microbiota from the distal guts of lean and obese adolescents exhibit partial functional redundancy besides clear differences in community structure.</title>
        <authorList>
            <person name="Ferrer M."/>
            <person name="Ruiz A."/>
            <person name="Lanza F."/>
            <person name="Haange S.B."/>
            <person name="Oberbach A."/>
            <person name="Till H."/>
            <person name="Bargiela R."/>
            <person name="Campoy C."/>
            <person name="Segura M.T."/>
            <person name="Richter M."/>
            <person name="von Bergen M."/>
            <person name="Seifert J."/>
            <person name="Suarez A."/>
        </authorList>
    </citation>
    <scope>NUCLEOTIDE SEQUENCE</scope>
</reference>